<dbReference type="GO" id="GO:0003700">
    <property type="term" value="F:DNA-binding transcription factor activity"/>
    <property type="evidence" value="ECO:0007669"/>
    <property type="project" value="InterPro"/>
</dbReference>
<dbReference type="EMBL" id="CP023004">
    <property type="protein sequence ID" value="AWI09319.1"/>
    <property type="molecule type" value="Genomic_DNA"/>
</dbReference>
<dbReference type="InterPro" id="IPR018060">
    <property type="entry name" value="HTH_AraC"/>
</dbReference>
<dbReference type="Proteomes" id="UP000244896">
    <property type="component" value="Chromosome"/>
</dbReference>
<dbReference type="Gene3D" id="1.10.10.60">
    <property type="entry name" value="Homeodomain-like"/>
    <property type="match status" value="2"/>
</dbReference>
<dbReference type="PROSITE" id="PS01124">
    <property type="entry name" value="HTH_ARAC_FAMILY_2"/>
    <property type="match status" value="1"/>
</dbReference>
<dbReference type="RefSeq" id="WP_108825130.1">
    <property type="nucleotide sequence ID" value="NZ_CP023004.1"/>
</dbReference>
<organism evidence="5 6">
    <name type="scientific">Ereboglobus luteus</name>
    <dbReference type="NCBI Taxonomy" id="1796921"/>
    <lineage>
        <taxon>Bacteria</taxon>
        <taxon>Pseudomonadati</taxon>
        <taxon>Verrucomicrobiota</taxon>
        <taxon>Opitutia</taxon>
        <taxon>Opitutales</taxon>
        <taxon>Opitutaceae</taxon>
        <taxon>Ereboglobus</taxon>
    </lineage>
</organism>
<sequence>MTMTRFRSLLIDKAGVRMPGLHVMRFALHRHMPEHASVELHKHAWSQVLFYMDGRGVQMLRNAEARIEPGSLVVLPPGAPHAFRREKARAPLCLMIDFQMKGARAHRADVCGLGRSELAEVQRHLAHLLRLYDGAGKAFRWECVPVMLQLLVMFLRAAGWIARLRPAQADELGSGAAVRQLLAKMDKNAALAQVVKQSGYQRDYLNRLVKRETGLTLGRYRAQQRLARAKELLAQGVRVSEVAAETGLPDQSYFARWFKKQTGRMPSAWARRKE</sequence>
<keyword evidence="2" id="KW-0238">DNA-binding</keyword>
<dbReference type="InterPro" id="IPR014710">
    <property type="entry name" value="RmlC-like_jellyroll"/>
</dbReference>
<name>A0A2U8E369_9BACT</name>
<feature type="domain" description="HTH araC/xylS-type" evidence="4">
    <location>
        <begin position="175"/>
        <end position="272"/>
    </location>
</feature>
<dbReference type="SMART" id="SM00342">
    <property type="entry name" value="HTH_ARAC"/>
    <property type="match status" value="1"/>
</dbReference>
<dbReference type="SUPFAM" id="SSF51215">
    <property type="entry name" value="Regulatory protein AraC"/>
    <property type="match status" value="1"/>
</dbReference>
<protein>
    <recommendedName>
        <fullName evidence="4">HTH araC/xylS-type domain-containing protein</fullName>
    </recommendedName>
</protein>
<proteinExistence type="predicted"/>
<keyword evidence="1" id="KW-0805">Transcription regulation</keyword>
<reference evidence="5 6" key="1">
    <citation type="journal article" date="2018" name="Syst. Appl. Microbiol.">
        <title>Ereboglobus luteus gen. nov. sp. nov. from cockroach guts, and new insights into the oxygen relationship of the genera Opitutus and Didymococcus (Verrucomicrobia: Opitutaceae).</title>
        <authorList>
            <person name="Tegtmeier D."/>
            <person name="Belitz A."/>
            <person name="Radek R."/>
            <person name="Heimerl T."/>
            <person name="Brune A."/>
        </authorList>
    </citation>
    <scope>NUCLEOTIDE SEQUENCE [LARGE SCALE GENOMIC DNA]</scope>
    <source>
        <strain evidence="5 6">Ho45</strain>
    </source>
</reference>
<dbReference type="OrthoDB" id="192171at2"/>
<dbReference type="AlphaFoldDB" id="A0A2U8E369"/>
<dbReference type="Gene3D" id="2.60.120.10">
    <property type="entry name" value="Jelly Rolls"/>
    <property type="match status" value="1"/>
</dbReference>
<evidence type="ECO:0000256" key="2">
    <source>
        <dbReference type="ARBA" id="ARBA00023125"/>
    </source>
</evidence>
<dbReference type="Pfam" id="PF12833">
    <property type="entry name" value="HTH_18"/>
    <property type="match status" value="1"/>
</dbReference>
<accession>A0A2U8E369</accession>
<evidence type="ECO:0000256" key="1">
    <source>
        <dbReference type="ARBA" id="ARBA00023015"/>
    </source>
</evidence>
<dbReference type="GO" id="GO:0043565">
    <property type="term" value="F:sequence-specific DNA binding"/>
    <property type="evidence" value="ECO:0007669"/>
    <property type="project" value="InterPro"/>
</dbReference>
<dbReference type="InterPro" id="IPR037923">
    <property type="entry name" value="HTH-like"/>
</dbReference>
<evidence type="ECO:0000256" key="3">
    <source>
        <dbReference type="ARBA" id="ARBA00023163"/>
    </source>
</evidence>
<evidence type="ECO:0000313" key="5">
    <source>
        <dbReference type="EMBL" id="AWI09319.1"/>
    </source>
</evidence>
<dbReference type="Pfam" id="PF07883">
    <property type="entry name" value="Cupin_2"/>
    <property type="match status" value="1"/>
</dbReference>
<evidence type="ECO:0000313" key="6">
    <source>
        <dbReference type="Proteomes" id="UP000244896"/>
    </source>
</evidence>
<dbReference type="PANTHER" id="PTHR46796">
    <property type="entry name" value="HTH-TYPE TRANSCRIPTIONAL ACTIVATOR RHAS-RELATED"/>
    <property type="match status" value="1"/>
</dbReference>
<evidence type="ECO:0000259" key="4">
    <source>
        <dbReference type="PROSITE" id="PS01124"/>
    </source>
</evidence>
<keyword evidence="3" id="KW-0804">Transcription</keyword>
<dbReference type="SUPFAM" id="SSF46689">
    <property type="entry name" value="Homeodomain-like"/>
    <property type="match status" value="1"/>
</dbReference>
<dbReference type="InterPro" id="IPR009057">
    <property type="entry name" value="Homeodomain-like_sf"/>
</dbReference>
<dbReference type="InterPro" id="IPR013096">
    <property type="entry name" value="Cupin_2"/>
</dbReference>
<dbReference type="KEGG" id="elut:CKA38_08765"/>
<keyword evidence="6" id="KW-1185">Reference proteome</keyword>
<dbReference type="InterPro" id="IPR050204">
    <property type="entry name" value="AraC_XylS_family_regulators"/>
</dbReference>
<gene>
    <name evidence="5" type="ORF">CKA38_08765</name>
</gene>